<reference evidence="2 3" key="1">
    <citation type="journal article" date="2013" name="PLoS Genet.">
        <title>Genomic mechanisms accounting for the adaptation to parasitism in nematode-trapping fungi.</title>
        <authorList>
            <person name="Meerupati T."/>
            <person name="Andersson K.M."/>
            <person name="Friman E."/>
            <person name="Kumar D."/>
            <person name="Tunlid A."/>
            <person name="Ahren D."/>
        </authorList>
    </citation>
    <scope>NUCLEOTIDE SEQUENCE [LARGE SCALE GENOMIC DNA]</scope>
    <source>
        <strain evidence="2 3">CBS 200.50</strain>
    </source>
</reference>
<name>S8BZT4_DACHA</name>
<keyword evidence="3" id="KW-1185">Reference proteome</keyword>
<comment type="caution">
    <text evidence="2">The sequence shown here is derived from an EMBL/GenBank/DDBJ whole genome shotgun (WGS) entry which is preliminary data.</text>
</comment>
<feature type="region of interest" description="Disordered" evidence="1">
    <location>
        <begin position="206"/>
        <end position="225"/>
    </location>
</feature>
<sequence length="692" mass="76374">MEGYLLTSGQPGHGTEFLSQTLSSITDKEEYTFGVHAWLEAEPSVRERRGGINRKSDIDNKATLYYTEDQLDKAGMDQEAKITILVQGPTFSGKSSLVHSLINNSPIDALGPFPGPLRHLTLRDNVGPNFSWDQDGIWLARQPKVQEHPRQNLTAFLADALANPKFQNYMGDDFEDTEKNSSILAISLAAMEGPREGCVSVKLNEDEPRSCGTSDKAEGTQSGVPALSEDGVASVAIGGLGRSKRAGKQGNGKRFNDGQDSNDPNRKKLCLEIIESGGRWGCPFAKAYPDKHLHCWFINRADLSGIKQHISRYHYDLVDDQQLREAKTYEILFDLCIPDWGNKLRPSHVWDFAALIKNSDRYRAMEQARRMSEVEELLAIARMPNPETALVHYLSTRFGIEANICAIGTGTGASVEIEDPDRDRDISEAHGDAPSITRDILGVPLVSNLGEADLTVTSGELSEASAQGAFSNKGAFDTSFHDLDVSWMLDVANSYKSPQTDNFPAESIVNLLPELIPPAVAEGGDAYEQGVDHSQQPTFSLDTENESTMPPSSVSGYSSVVYTSSAATLLSSHSSHPVIPMIYTAPKSNVSQTDWCKAYKVLVSRKKSVRSTVELSGPKTFLCKSFNELDRNLTPWLESTFCDPSASFNWGEWSLEDTMTEERLDNIEGVINQLEFDPYRDSTAKYFIVKKE</sequence>
<dbReference type="EMBL" id="AQGS01000024">
    <property type="protein sequence ID" value="EPS44968.1"/>
    <property type="molecule type" value="Genomic_DNA"/>
</dbReference>
<reference evidence="3" key="2">
    <citation type="submission" date="2013-04" db="EMBL/GenBank/DDBJ databases">
        <title>Genomic mechanisms accounting for the adaptation to parasitism in nematode-trapping fungi.</title>
        <authorList>
            <person name="Ahren D.G."/>
        </authorList>
    </citation>
    <scope>NUCLEOTIDE SEQUENCE [LARGE SCALE GENOMIC DNA]</scope>
    <source>
        <strain evidence="3">CBS 200.50</strain>
    </source>
</reference>
<dbReference type="STRING" id="1284197.S8BZT4"/>
<dbReference type="OrthoDB" id="4738706at2759"/>
<proteinExistence type="predicted"/>
<accession>S8BZT4</accession>
<evidence type="ECO:0000313" key="3">
    <source>
        <dbReference type="Proteomes" id="UP000015100"/>
    </source>
</evidence>
<dbReference type="HOGENOM" id="CLU_397947_0_0_1"/>
<protein>
    <submittedName>
        <fullName evidence="2">Uncharacterized protein</fullName>
    </submittedName>
</protein>
<evidence type="ECO:0000256" key="1">
    <source>
        <dbReference type="SAM" id="MobiDB-lite"/>
    </source>
</evidence>
<evidence type="ECO:0000313" key="2">
    <source>
        <dbReference type="EMBL" id="EPS44968.1"/>
    </source>
</evidence>
<dbReference type="AlphaFoldDB" id="S8BZT4"/>
<feature type="region of interest" description="Disordered" evidence="1">
    <location>
        <begin position="242"/>
        <end position="261"/>
    </location>
</feature>
<gene>
    <name evidence="2" type="ORF">H072_1000</name>
</gene>
<dbReference type="Proteomes" id="UP000015100">
    <property type="component" value="Unassembled WGS sequence"/>
</dbReference>
<organism evidence="2 3">
    <name type="scientific">Dactylellina haptotyla (strain CBS 200.50)</name>
    <name type="common">Nematode-trapping fungus</name>
    <name type="synonym">Monacrosporium haptotylum</name>
    <dbReference type="NCBI Taxonomy" id="1284197"/>
    <lineage>
        <taxon>Eukaryota</taxon>
        <taxon>Fungi</taxon>
        <taxon>Dikarya</taxon>
        <taxon>Ascomycota</taxon>
        <taxon>Pezizomycotina</taxon>
        <taxon>Orbiliomycetes</taxon>
        <taxon>Orbiliales</taxon>
        <taxon>Orbiliaceae</taxon>
        <taxon>Dactylellina</taxon>
    </lineage>
</organism>